<keyword evidence="5" id="KW-1185">Reference proteome</keyword>
<dbReference type="InterPro" id="IPR041489">
    <property type="entry name" value="PDZ_6"/>
</dbReference>
<dbReference type="EMBL" id="JH993060">
    <property type="protein sequence ID" value="EKX37325.1"/>
    <property type="molecule type" value="Genomic_DNA"/>
</dbReference>
<feature type="domain" description="PDZ" evidence="2">
    <location>
        <begin position="51"/>
        <end position="124"/>
    </location>
</feature>
<dbReference type="KEGG" id="gtt:GUITHDRAFT_116436"/>
<organism evidence="3">
    <name type="scientific">Guillardia theta (strain CCMP2712)</name>
    <name type="common">Cryptophyte</name>
    <dbReference type="NCBI Taxonomy" id="905079"/>
    <lineage>
        <taxon>Eukaryota</taxon>
        <taxon>Cryptophyceae</taxon>
        <taxon>Pyrenomonadales</taxon>
        <taxon>Geminigeraceae</taxon>
        <taxon>Guillardia</taxon>
    </lineage>
</organism>
<dbReference type="GeneID" id="17294095"/>
<evidence type="ECO:0000313" key="4">
    <source>
        <dbReference type="EnsemblProtists" id="EKX37325"/>
    </source>
</evidence>
<reference evidence="3 5" key="1">
    <citation type="journal article" date="2012" name="Nature">
        <title>Algal genomes reveal evolutionary mosaicism and the fate of nucleomorphs.</title>
        <authorList>
            <consortium name="DOE Joint Genome Institute"/>
            <person name="Curtis B.A."/>
            <person name="Tanifuji G."/>
            <person name="Burki F."/>
            <person name="Gruber A."/>
            <person name="Irimia M."/>
            <person name="Maruyama S."/>
            <person name="Arias M.C."/>
            <person name="Ball S.G."/>
            <person name="Gile G.H."/>
            <person name="Hirakawa Y."/>
            <person name="Hopkins J.F."/>
            <person name="Kuo A."/>
            <person name="Rensing S.A."/>
            <person name="Schmutz J."/>
            <person name="Symeonidi A."/>
            <person name="Elias M."/>
            <person name="Eveleigh R.J."/>
            <person name="Herman E.K."/>
            <person name="Klute M.J."/>
            <person name="Nakayama T."/>
            <person name="Obornik M."/>
            <person name="Reyes-Prieto A."/>
            <person name="Armbrust E.V."/>
            <person name="Aves S.J."/>
            <person name="Beiko R.G."/>
            <person name="Coutinho P."/>
            <person name="Dacks J.B."/>
            <person name="Durnford D.G."/>
            <person name="Fast N.M."/>
            <person name="Green B.R."/>
            <person name="Grisdale C.J."/>
            <person name="Hempel F."/>
            <person name="Henrissat B."/>
            <person name="Hoppner M.P."/>
            <person name="Ishida K."/>
            <person name="Kim E."/>
            <person name="Koreny L."/>
            <person name="Kroth P.G."/>
            <person name="Liu Y."/>
            <person name="Malik S.B."/>
            <person name="Maier U.G."/>
            <person name="McRose D."/>
            <person name="Mock T."/>
            <person name="Neilson J.A."/>
            <person name="Onodera N.T."/>
            <person name="Poole A.M."/>
            <person name="Pritham E.J."/>
            <person name="Richards T.A."/>
            <person name="Rocap G."/>
            <person name="Roy S.W."/>
            <person name="Sarai C."/>
            <person name="Schaack S."/>
            <person name="Shirato S."/>
            <person name="Slamovits C.H."/>
            <person name="Spencer D.F."/>
            <person name="Suzuki S."/>
            <person name="Worden A.Z."/>
            <person name="Zauner S."/>
            <person name="Barry K."/>
            <person name="Bell C."/>
            <person name="Bharti A.K."/>
            <person name="Crow J.A."/>
            <person name="Grimwood J."/>
            <person name="Kramer R."/>
            <person name="Lindquist E."/>
            <person name="Lucas S."/>
            <person name="Salamov A."/>
            <person name="McFadden G.I."/>
            <person name="Lane C.E."/>
            <person name="Keeling P.J."/>
            <person name="Gray M.W."/>
            <person name="Grigoriev I.V."/>
            <person name="Archibald J.M."/>
        </authorList>
    </citation>
    <scope>NUCLEOTIDE SEQUENCE</scope>
    <source>
        <strain evidence="3 5">CCMP2712</strain>
    </source>
</reference>
<sequence length="209" mass="22623">MLGWLSDAAATMVCCSLEEKEGLERPSLVHIRPFDSHQADEPYKPPTMTLGSVGITISTISPDRPLNVTSVEAGGPADRAGMQVQDKLLQIDGIACTSPNDAVRLFALNSSAANPVAVHVLRDKVDGSGSLKHDVLELKIHRMAAVSAANSPGSSKYTEFHRSQADVEELNDENQRQDKATDEIEKGLAGYQHVDHDPTQAKVHESDWC</sequence>
<dbReference type="InterPro" id="IPR001478">
    <property type="entry name" value="PDZ"/>
</dbReference>
<name>L1INF0_GUITC</name>
<dbReference type="Gene3D" id="2.30.42.10">
    <property type="match status" value="1"/>
</dbReference>
<proteinExistence type="predicted"/>
<dbReference type="SMART" id="SM00228">
    <property type="entry name" value="PDZ"/>
    <property type="match status" value="1"/>
</dbReference>
<accession>L1INF0</accession>
<evidence type="ECO:0000313" key="5">
    <source>
        <dbReference type="Proteomes" id="UP000011087"/>
    </source>
</evidence>
<dbReference type="OrthoDB" id="10033291at2759"/>
<reference evidence="5" key="2">
    <citation type="submission" date="2012-11" db="EMBL/GenBank/DDBJ databases">
        <authorList>
            <person name="Kuo A."/>
            <person name="Curtis B.A."/>
            <person name="Tanifuji G."/>
            <person name="Burki F."/>
            <person name="Gruber A."/>
            <person name="Irimia M."/>
            <person name="Maruyama S."/>
            <person name="Arias M.C."/>
            <person name="Ball S.G."/>
            <person name="Gile G.H."/>
            <person name="Hirakawa Y."/>
            <person name="Hopkins J.F."/>
            <person name="Rensing S.A."/>
            <person name="Schmutz J."/>
            <person name="Symeonidi A."/>
            <person name="Elias M."/>
            <person name="Eveleigh R.J."/>
            <person name="Herman E.K."/>
            <person name="Klute M.J."/>
            <person name="Nakayama T."/>
            <person name="Obornik M."/>
            <person name="Reyes-Prieto A."/>
            <person name="Armbrust E.V."/>
            <person name="Aves S.J."/>
            <person name="Beiko R.G."/>
            <person name="Coutinho P."/>
            <person name="Dacks J.B."/>
            <person name="Durnford D.G."/>
            <person name="Fast N.M."/>
            <person name="Green B.R."/>
            <person name="Grisdale C."/>
            <person name="Hempe F."/>
            <person name="Henrissat B."/>
            <person name="Hoppner M.P."/>
            <person name="Ishida K.-I."/>
            <person name="Kim E."/>
            <person name="Koreny L."/>
            <person name="Kroth P.G."/>
            <person name="Liu Y."/>
            <person name="Malik S.-B."/>
            <person name="Maier U.G."/>
            <person name="McRose D."/>
            <person name="Mock T."/>
            <person name="Neilson J.A."/>
            <person name="Onodera N.T."/>
            <person name="Poole A.M."/>
            <person name="Pritham E.J."/>
            <person name="Richards T.A."/>
            <person name="Rocap G."/>
            <person name="Roy S.W."/>
            <person name="Sarai C."/>
            <person name="Schaack S."/>
            <person name="Shirato S."/>
            <person name="Slamovits C.H."/>
            <person name="Spencer D.F."/>
            <person name="Suzuki S."/>
            <person name="Worden A.Z."/>
            <person name="Zauner S."/>
            <person name="Barry K."/>
            <person name="Bell C."/>
            <person name="Bharti A.K."/>
            <person name="Crow J.A."/>
            <person name="Grimwood J."/>
            <person name="Kramer R."/>
            <person name="Lindquist E."/>
            <person name="Lucas S."/>
            <person name="Salamov A."/>
            <person name="McFadden G.I."/>
            <person name="Lane C.E."/>
            <person name="Keeling P.J."/>
            <person name="Gray M.W."/>
            <person name="Grigoriev I.V."/>
            <person name="Archibald J.M."/>
        </authorList>
    </citation>
    <scope>NUCLEOTIDE SEQUENCE</scope>
    <source>
        <strain evidence="5">CCMP2712</strain>
    </source>
</reference>
<evidence type="ECO:0000259" key="2">
    <source>
        <dbReference type="PROSITE" id="PS50106"/>
    </source>
</evidence>
<dbReference type="RefSeq" id="XP_005824305.1">
    <property type="nucleotide sequence ID" value="XM_005824248.1"/>
</dbReference>
<dbReference type="PaxDb" id="55529-EKX37325"/>
<dbReference type="Pfam" id="PF17820">
    <property type="entry name" value="PDZ_6"/>
    <property type="match status" value="1"/>
</dbReference>
<feature type="region of interest" description="Disordered" evidence="1">
    <location>
        <begin position="190"/>
        <end position="209"/>
    </location>
</feature>
<feature type="compositionally biased region" description="Basic and acidic residues" evidence="1">
    <location>
        <begin position="193"/>
        <end position="209"/>
    </location>
</feature>
<evidence type="ECO:0000313" key="3">
    <source>
        <dbReference type="EMBL" id="EKX37325.1"/>
    </source>
</evidence>
<dbReference type="Proteomes" id="UP000011087">
    <property type="component" value="Unassembled WGS sequence"/>
</dbReference>
<feature type="region of interest" description="Disordered" evidence="1">
    <location>
        <begin position="151"/>
        <end position="184"/>
    </location>
</feature>
<dbReference type="SUPFAM" id="SSF50156">
    <property type="entry name" value="PDZ domain-like"/>
    <property type="match status" value="1"/>
</dbReference>
<protein>
    <recommendedName>
        <fullName evidence="2">PDZ domain-containing protein</fullName>
    </recommendedName>
</protein>
<dbReference type="HOGENOM" id="CLU_1317643_0_0_1"/>
<gene>
    <name evidence="3" type="ORF">GUITHDRAFT_116436</name>
</gene>
<evidence type="ECO:0000256" key="1">
    <source>
        <dbReference type="SAM" id="MobiDB-lite"/>
    </source>
</evidence>
<dbReference type="InterPro" id="IPR036034">
    <property type="entry name" value="PDZ_sf"/>
</dbReference>
<dbReference type="EnsemblProtists" id="EKX37325">
    <property type="protein sequence ID" value="EKX37325"/>
    <property type="gene ID" value="GUITHDRAFT_116436"/>
</dbReference>
<dbReference type="AlphaFoldDB" id="L1INF0"/>
<reference evidence="4" key="3">
    <citation type="submission" date="2015-06" db="UniProtKB">
        <authorList>
            <consortium name="EnsemblProtists"/>
        </authorList>
    </citation>
    <scope>IDENTIFICATION</scope>
</reference>
<dbReference type="PROSITE" id="PS50106">
    <property type="entry name" value="PDZ"/>
    <property type="match status" value="1"/>
</dbReference>
<feature type="compositionally biased region" description="Basic and acidic residues" evidence="1">
    <location>
        <begin position="173"/>
        <end position="184"/>
    </location>
</feature>